<organism evidence="2 3">
    <name type="scientific">Paenibacillus curdlanolyticus YK9</name>
    <dbReference type="NCBI Taxonomy" id="717606"/>
    <lineage>
        <taxon>Bacteria</taxon>
        <taxon>Bacillati</taxon>
        <taxon>Bacillota</taxon>
        <taxon>Bacilli</taxon>
        <taxon>Bacillales</taxon>
        <taxon>Paenibacillaceae</taxon>
        <taxon>Paenibacillus</taxon>
    </lineage>
</organism>
<protein>
    <submittedName>
        <fullName evidence="2">Uncharacterized protein</fullName>
    </submittedName>
</protein>
<name>E0I9L5_9BACL</name>
<keyword evidence="3" id="KW-1185">Reference proteome</keyword>
<sequence>MAGRNSRPDNDGPAGKPGRLDQYGAKLGSSNEEEFEEAFQQNRNHSSTESIDEQVETQ</sequence>
<evidence type="ECO:0000256" key="1">
    <source>
        <dbReference type="SAM" id="MobiDB-lite"/>
    </source>
</evidence>
<feature type="region of interest" description="Disordered" evidence="1">
    <location>
        <begin position="1"/>
        <end position="58"/>
    </location>
</feature>
<feature type="compositionally biased region" description="Basic and acidic residues" evidence="1">
    <location>
        <begin position="1"/>
        <end position="10"/>
    </location>
</feature>
<dbReference type="AlphaFoldDB" id="E0I9L5"/>
<dbReference type="RefSeq" id="WP_006038348.1">
    <property type="nucleotide sequence ID" value="NZ_AEDD01000005.1"/>
</dbReference>
<evidence type="ECO:0000313" key="2">
    <source>
        <dbReference type="EMBL" id="EFM11099.1"/>
    </source>
</evidence>
<gene>
    <name evidence="2" type="ORF">PaecuDRAFT_2352</name>
</gene>
<accession>E0I9L5</accession>
<dbReference type="EMBL" id="AEDD01000005">
    <property type="protein sequence ID" value="EFM11099.1"/>
    <property type="molecule type" value="Genomic_DNA"/>
</dbReference>
<evidence type="ECO:0000313" key="3">
    <source>
        <dbReference type="Proteomes" id="UP000005387"/>
    </source>
</evidence>
<proteinExistence type="predicted"/>
<dbReference type="Proteomes" id="UP000005387">
    <property type="component" value="Unassembled WGS sequence"/>
</dbReference>
<reference evidence="2 3" key="1">
    <citation type="submission" date="2010-07" db="EMBL/GenBank/DDBJ databases">
        <title>The draft genome of Paenibacillus curdlanolyticus YK9.</title>
        <authorList>
            <consortium name="US DOE Joint Genome Institute (JGI-PGF)"/>
            <person name="Lucas S."/>
            <person name="Copeland A."/>
            <person name="Lapidus A."/>
            <person name="Cheng J.-F."/>
            <person name="Bruce D."/>
            <person name="Goodwin L."/>
            <person name="Pitluck S."/>
            <person name="Land M.L."/>
            <person name="Hauser L."/>
            <person name="Chang Y.-J."/>
            <person name="Jeffries C."/>
            <person name="Anderson I.J."/>
            <person name="Johnson E."/>
            <person name="Loganathan U."/>
            <person name="Mulhopadhyay B."/>
            <person name="Kyrpides N."/>
            <person name="Woyke T.J."/>
        </authorList>
    </citation>
    <scope>NUCLEOTIDE SEQUENCE [LARGE SCALE GENOMIC DNA]</scope>
    <source>
        <strain evidence="2 3">YK9</strain>
    </source>
</reference>